<feature type="chain" id="PRO_5019020394" description="Aldehyde dehydrogenase" evidence="5">
    <location>
        <begin position="21"/>
        <end position="550"/>
    </location>
</feature>
<dbReference type="Gene3D" id="3.40.309.10">
    <property type="entry name" value="Aldehyde Dehydrogenase, Chain A, domain 2"/>
    <property type="match status" value="1"/>
</dbReference>
<evidence type="ECO:0000256" key="3">
    <source>
        <dbReference type="PIRNR" id="PIRNR036492"/>
    </source>
</evidence>
<evidence type="ECO:0000313" key="8">
    <source>
        <dbReference type="Proteomes" id="UP000285060"/>
    </source>
</evidence>
<keyword evidence="5" id="KW-0732">Signal</keyword>
<keyword evidence="4" id="KW-0472">Membrane</keyword>
<gene>
    <name evidence="7" type="ORF">DYB32_004511</name>
</gene>
<dbReference type="InterPro" id="IPR015590">
    <property type="entry name" value="Aldehyde_DH_dom"/>
</dbReference>
<protein>
    <recommendedName>
        <fullName evidence="3">Aldehyde dehydrogenase</fullName>
    </recommendedName>
</protein>
<dbReference type="SUPFAM" id="SSF53720">
    <property type="entry name" value="ALDH-like"/>
    <property type="match status" value="1"/>
</dbReference>
<keyword evidence="2 3" id="KW-0560">Oxidoreductase</keyword>
<evidence type="ECO:0000313" key="7">
    <source>
        <dbReference type="EMBL" id="RHY30228.1"/>
    </source>
</evidence>
<evidence type="ECO:0000256" key="1">
    <source>
        <dbReference type="ARBA" id="ARBA00009986"/>
    </source>
</evidence>
<dbReference type="GO" id="GO:0005737">
    <property type="term" value="C:cytoplasm"/>
    <property type="evidence" value="ECO:0007669"/>
    <property type="project" value="TreeGrafter"/>
</dbReference>
<proteinExistence type="inferred from homology"/>
<dbReference type="Proteomes" id="UP000285060">
    <property type="component" value="Unassembled WGS sequence"/>
</dbReference>
<accession>A0A418AXA6</accession>
<feature type="domain" description="Aldehyde dehydrogenase" evidence="6">
    <location>
        <begin position="53"/>
        <end position="262"/>
    </location>
</feature>
<dbReference type="PANTHER" id="PTHR43570:SF16">
    <property type="entry name" value="ALDEHYDE DEHYDROGENASE TYPE III, ISOFORM Q"/>
    <property type="match status" value="1"/>
</dbReference>
<dbReference type="InterPro" id="IPR016163">
    <property type="entry name" value="Ald_DH_C"/>
</dbReference>
<comment type="caution">
    <text evidence="7">The sequence shown here is derived from an EMBL/GenBank/DDBJ whole genome shotgun (WGS) entry which is preliminary data.</text>
</comment>
<dbReference type="InterPro" id="IPR012394">
    <property type="entry name" value="Aldehyde_DH_NAD(P)"/>
</dbReference>
<dbReference type="EMBL" id="QUSY01000342">
    <property type="protein sequence ID" value="RHY30228.1"/>
    <property type="molecule type" value="Genomic_DNA"/>
</dbReference>
<dbReference type="PANTHER" id="PTHR43570">
    <property type="entry name" value="ALDEHYDE DEHYDROGENASE"/>
    <property type="match status" value="1"/>
</dbReference>
<name>A0A418AXA6_9STRA</name>
<evidence type="ECO:0000259" key="6">
    <source>
        <dbReference type="Pfam" id="PF00171"/>
    </source>
</evidence>
<evidence type="ECO:0000256" key="5">
    <source>
        <dbReference type="SAM" id="SignalP"/>
    </source>
</evidence>
<dbReference type="InterPro" id="IPR016161">
    <property type="entry name" value="Ald_DH/histidinol_DH"/>
</dbReference>
<dbReference type="Gene3D" id="3.40.605.10">
    <property type="entry name" value="Aldehyde Dehydrogenase, Chain A, domain 1"/>
    <property type="match status" value="2"/>
</dbReference>
<feature type="domain" description="Aldehyde dehydrogenase" evidence="6">
    <location>
        <begin position="308"/>
        <end position="489"/>
    </location>
</feature>
<dbReference type="AlphaFoldDB" id="A0A418AXA6"/>
<feature type="signal peptide" evidence="5">
    <location>
        <begin position="1"/>
        <end position="20"/>
    </location>
</feature>
<keyword evidence="4" id="KW-1133">Transmembrane helix</keyword>
<reference evidence="7 8" key="1">
    <citation type="submission" date="2018-08" db="EMBL/GenBank/DDBJ databases">
        <title>Aphanomyces genome sequencing and annotation.</title>
        <authorList>
            <person name="Minardi D."/>
            <person name="Oidtmann B."/>
            <person name="Van Der Giezen M."/>
            <person name="Studholme D.J."/>
        </authorList>
    </citation>
    <scope>NUCLEOTIDE SEQUENCE [LARGE SCALE GENOMIC DNA]</scope>
    <source>
        <strain evidence="7 8">NJM0002</strain>
    </source>
</reference>
<sequence length="550" mass="59245">MYFATLPQFSCVLDLFSVLAQQVFDLHTRDMAGKSSHTMTSKTPLVSNLDTLPATVPASTKASIQESLATLRTSFRQGKLRSLEARKCVLRQIHTLLTEGTPLLEAAVKRDLHKHPTELHVMELAGVYHEIQEFLDYLDEWAAPEKVGTNLINLPGSSSIISDPLGVCCILGTWNYPVSLLLVPLVGCIGAGNTALLRLPTDGTADHTSAALAHLLDKYVDQTVVRYVAGGIDANIAMLAEKYDLIFCTGGSTALPRVRSHSKTRVGTGWEKPLHRRFQGGPERSGIPHRLGRLCQLRADVRSPGLLVADTFVALVLEKIKTFYGAQPETSDSYGRLVNAAQFNRLSSIVDADRAFIACGGQRDAADRYLAPTVLDFGSDVAAFQASAAISRGELFGPVLPIVSYIDLDAVIDFINARPKPLSLYVFSDNKQGVVDPVLAQTSSGSACVNDALVQITNGNLPFGGVGTSGMGAYHGKHSFRAFSHQKAVVRKTTKFDMPQRYMPYTAASSRIIKAAASPITRTQTRLFVAAAAGAVVAIVAALVWAVVPK</sequence>
<dbReference type="GO" id="GO:0004029">
    <property type="term" value="F:aldehyde dehydrogenase (NAD+) activity"/>
    <property type="evidence" value="ECO:0007669"/>
    <property type="project" value="TreeGrafter"/>
</dbReference>
<dbReference type="PIRSF" id="PIRSF036492">
    <property type="entry name" value="ALDH"/>
    <property type="match status" value="1"/>
</dbReference>
<dbReference type="InterPro" id="IPR016162">
    <property type="entry name" value="Ald_DH_N"/>
</dbReference>
<dbReference type="VEuPathDB" id="FungiDB:H310_10077"/>
<feature type="transmembrane region" description="Helical" evidence="4">
    <location>
        <begin position="527"/>
        <end position="548"/>
    </location>
</feature>
<evidence type="ECO:0000256" key="2">
    <source>
        <dbReference type="ARBA" id="ARBA00023002"/>
    </source>
</evidence>
<keyword evidence="8" id="KW-1185">Reference proteome</keyword>
<dbReference type="GO" id="GO:0006081">
    <property type="term" value="P:aldehyde metabolic process"/>
    <property type="evidence" value="ECO:0007669"/>
    <property type="project" value="InterPro"/>
</dbReference>
<keyword evidence="4" id="KW-0812">Transmembrane</keyword>
<dbReference type="Pfam" id="PF00171">
    <property type="entry name" value="Aldedh"/>
    <property type="match status" value="2"/>
</dbReference>
<evidence type="ECO:0000256" key="4">
    <source>
        <dbReference type="SAM" id="Phobius"/>
    </source>
</evidence>
<organism evidence="7 8">
    <name type="scientific">Aphanomyces invadans</name>
    <dbReference type="NCBI Taxonomy" id="157072"/>
    <lineage>
        <taxon>Eukaryota</taxon>
        <taxon>Sar</taxon>
        <taxon>Stramenopiles</taxon>
        <taxon>Oomycota</taxon>
        <taxon>Saprolegniomycetes</taxon>
        <taxon>Saprolegniales</taxon>
        <taxon>Verrucalvaceae</taxon>
        <taxon>Aphanomyces</taxon>
    </lineage>
</organism>
<comment type="similarity">
    <text evidence="1 3">Belongs to the aldehyde dehydrogenase family.</text>
</comment>